<dbReference type="Proteomes" id="UP001595947">
    <property type="component" value="Unassembled WGS sequence"/>
</dbReference>
<dbReference type="PANTHER" id="PTHR46082">
    <property type="entry name" value="ATP/GTP-BINDING PROTEIN-RELATED"/>
    <property type="match status" value="1"/>
</dbReference>
<dbReference type="InterPro" id="IPR027417">
    <property type="entry name" value="P-loop_NTPase"/>
</dbReference>
<organism evidence="1 2">
    <name type="scientific">Actinomycetospora atypica</name>
    <dbReference type="NCBI Taxonomy" id="1290095"/>
    <lineage>
        <taxon>Bacteria</taxon>
        <taxon>Bacillati</taxon>
        <taxon>Actinomycetota</taxon>
        <taxon>Actinomycetes</taxon>
        <taxon>Pseudonocardiales</taxon>
        <taxon>Pseudonocardiaceae</taxon>
        <taxon>Actinomycetospora</taxon>
    </lineage>
</organism>
<dbReference type="Pfam" id="PF13374">
    <property type="entry name" value="TPR_10"/>
    <property type="match status" value="3"/>
</dbReference>
<dbReference type="InterPro" id="IPR053137">
    <property type="entry name" value="NLR-like"/>
</dbReference>
<name>A0ABV9YM28_9PSEU</name>
<dbReference type="Pfam" id="PF13424">
    <property type="entry name" value="TPR_12"/>
    <property type="match status" value="2"/>
</dbReference>
<dbReference type="SUPFAM" id="SSF48452">
    <property type="entry name" value="TPR-like"/>
    <property type="match status" value="5"/>
</dbReference>
<accession>A0ABV9YM28</accession>
<dbReference type="InterPro" id="IPR011990">
    <property type="entry name" value="TPR-like_helical_dom_sf"/>
</dbReference>
<keyword evidence="2" id="KW-1185">Reference proteome</keyword>
<dbReference type="PANTHER" id="PTHR46082:SF6">
    <property type="entry name" value="AAA+ ATPASE DOMAIN-CONTAINING PROTEIN-RELATED"/>
    <property type="match status" value="1"/>
</dbReference>
<comment type="caution">
    <text evidence="1">The sequence shown here is derived from an EMBL/GenBank/DDBJ whole genome shotgun (WGS) entry which is preliminary data.</text>
</comment>
<evidence type="ECO:0000313" key="2">
    <source>
        <dbReference type="Proteomes" id="UP001595947"/>
    </source>
</evidence>
<dbReference type="Gene3D" id="3.40.50.300">
    <property type="entry name" value="P-loop containing nucleotide triphosphate hydrolases"/>
    <property type="match status" value="1"/>
</dbReference>
<sequence>MALDPLSLATAVDPPTGAVPWMLGRRRLVAPLARTVTGQASSCTVLLGPPGFGKRSAARVLCDHARRARMPAFWLSATHLGALIVGLERIAVRLDLPLRAVQAARDGDASTHAERLWTLLESATPSWLVVLDDVTEQGVGHPAWRRRPRRGHVLVISRHGEPEDWDPADVVEMGPLGPDEGGRLLRDRLQGVARTSITSLETATRKISSLLAGMPVALFQVGELVARSDADDLDGWLHRLEESVGRDRGVYDAFYQLGLEALGEDRMRGLRLLRLLACFAPDEPLPPRLLDGLDERIWTSPDGPARDGFAELLRTGLIHTHRFADGSICPVLHVTTAERVRRDADLDVGTTLAMDRLAVELLTAERRGLHEGRPQHWPAIHRLEPHVSELVDSPALADPHAPPDVAVEVLTLVDLVARGLMRSGDHDNATHLLDRALARFGVLAGDHPTVLAAHLTRSWMTALARGGDLPTAERNLAELVAVLPDRCGPTDQVTLAARDTLAWVLAEQGDLRSALERFSTVLATRREVLPPDHLDTLATRNRMAWVTASLGKESAAVEEFEYVLRRRTEVLGADHLDVIGTTYRLYWCLSRLGRHVEAVRGFDDLLETVEELLGDWHPLALMVRSRCAWARMWAGEVDDAAHLYEVLLPEQEKVLGATHPRRLTNAHNLAALRLEQGRVAEAEEELRPVVEARSEVLGPDHPNTLDSRELYAWALFRCGRVRNADRELLAVLADRWRTQGPRHESVLATRFRVLRVVLHRGRAADAEQRARALLSVLDDDRDRVDLADPGVPETLTPGRRDPEARLRAMAHAVTQALALACAVQGRYDEAEGLLRSVVARRRIELGPDHPHTLTSRELLAWAVTCGDRVDLGLVSTARVLEARTRVLGPRHPQTLTSRYRWASGLVRAGRHQEAIAAFEALWPEVGAVLGSLHRHTLRVRLARVQALRLAGRIEEAYRDAQDLVALEVQAQGQDAVDTLRTQEELGQAAAALGRSEEAVELFTAVRDRRRVLFGDTHLDTKRIVRLLIGLGARGV</sequence>
<dbReference type="EMBL" id="JBHSIV010000004">
    <property type="protein sequence ID" value="MFC5061541.1"/>
    <property type="molecule type" value="Genomic_DNA"/>
</dbReference>
<dbReference type="Gene3D" id="1.25.40.10">
    <property type="entry name" value="Tetratricopeptide repeat domain"/>
    <property type="match status" value="3"/>
</dbReference>
<protein>
    <submittedName>
        <fullName evidence="1">Tetratricopeptide repeat protein</fullName>
    </submittedName>
</protein>
<dbReference type="RefSeq" id="WP_378034895.1">
    <property type="nucleotide sequence ID" value="NZ_JBHSIV010000004.1"/>
</dbReference>
<proteinExistence type="predicted"/>
<reference evidence="2" key="1">
    <citation type="journal article" date="2019" name="Int. J. Syst. Evol. Microbiol.">
        <title>The Global Catalogue of Microorganisms (GCM) 10K type strain sequencing project: providing services to taxonomists for standard genome sequencing and annotation.</title>
        <authorList>
            <consortium name="The Broad Institute Genomics Platform"/>
            <consortium name="The Broad Institute Genome Sequencing Center for Infectious Disease"/>
            <person name="Wu L."/>
            <person name="Ma J."/>
        </authorList>
    </citation>
    <scope>NUCLEOTIDE SEQUENCE [LARGE SCALE GENOMIC DNA]</scope>
    <source>
        <strain evidence="2">CGMCC 4.7093</strain>
    </source>
</reference>
<gene>
    <name evidence="1" type="ORF">ACFPBZ_04940</name>
</gene>
<evidence type="ECO:0000313" key="1">
    <source>
        <dbReference type="EMBL" id="MFC5061541.1"/>
    </source>
</evidence>
<dbReference type="SUPFAM" id="SSF52540">
    <property type="entry name" value="P-loop containing nucleoside triphosphate hydrolases"/>
    <property type="match status" value="1"/>
</dbReference>